<evidence type="ECO:0000313" key="2">
    <source>
        <dbReference type="EMBL" id="MDT0583902.1"/>
    </source>
</evidence>
<gene>
    <name evidence="2" type="ORF">RM544_15225</name>
</gene>
<keyword evidence="3" id="KW-1185">Reference proteome</keyword>
<dbReference type="InterPro" id="IPR037401">
    <property type="entry name" value="SnoaL-like"/>
</dbReference>
<protein>
    <submittedName>
        <fullName evidence="2">Nuclear transport factor 2 family protein</fullName>
    </submittedName>
</protein>
<reference evidence="2 3" key="1">
    <citation type="submission" date="2023-09" db="EMBL/GenBank/DDBJ databases">
        <authorList>
            <person name="Rey-Velasco X."/>
        </authorList>
    </citation>
    <scope>NUCLEOTIDE SEQUENCE [LARGE SCALE GENOMIC DNA]</scope>
    <source>
        <strain evidence="2 3">W409</strain>
    </source>
</reference>
<evidence type="ECO:0000313" key="3">
    <source>
        <dbReference type="Proteomes" id="UP001249020"/>
    </source>
</evidence>
<dbReference type="AlphaFoldDB" id="A0AAW8R3P6"/>
<comment type="caution">
    <text evidence="2">The sequence shown here is derived from an EMBL/GenBank/DDBJ whole genome shotgun (WGS) entry which is preliminary data.</text>
</comment>
<organism evidence="2 3">
    <name type="scientific">Brumicola blandensis</name>
    <dbReference type="NCBI Taxonomy" id="3075611"/>
    <lineage>
        <taxon>Bacteria</taxon>
        <taxon>Pseudomonadati</taxon>
        <taxon>Pseudomonadota</taxon>
        <taxon>Gammaproteobacteria</taxon>
        <taxon>Alteromonadales</taxon>
        <taxon>Alteromonadaceae</taxon>
        <taxon>Brumicola</taxon>
    </lineage>
</organism>
<name>A0AAW8R3P6_9ALTE</name>
<proteinExistence type="predicted"/>
<sequence>MTAIQKFESFYTDLASMKIEQLASVYSNDVVFIDPIAAHEGINAVEDYFSKLLHNAKYCTFNIHEIQETKTNNHVVTWQMVFTSSRMNKGKPIAVDGITMLKIADDRVVYHRDYYDLGQMVYENIPLIGRLIKKIKRALS</sequence>
<feature type="domain" description="SnoaL-like" evidence="1">
    <location>
        <begin position="8"/>
        <end position="111"/>
    </location>
</feature>
<dbReference type="Gene3D" id="3.10.450.50">
    <property type="match status" value="1"/>
</dbReference>
<dbReference type="Pfam" id="PF12680">
    <property type="entry name" value="SnoaL_2"/>
    <property type="match status" value="1"/>
</dbReference>
<dbReference type="Proteomes" id="UP001249020">
    <property type="component" value="Unassembled WGS sequence"/>
</dbReference>
<dbReference type="InterPro" id="IPR032710">
    <property type="entry name" value="NTF2-like_dom_sf"/>
</dbReference>
<dbReference type="RefSeq" id="WP_311362676.1">
    <property type="nucleotide sequence ID" value="NZ_JAVRIE010000007.1"/>
</dbReference>
<dbReference type="SUPFAM" id="SSF54427">
    <property type="entry name" value="NTF2-like"/>
    <property type="match status" value="1"/>
</dbReference>
<accession>A0AAW8R3P6</accession>
<dbReference type="EMBL" id="JAVRIE010000007">
    <property type="protein sequence ID" value="MDT0583902.1"/>
    <property type="molecule type" value="Genomic_DNA"/>
</dbReference>
<evidence type="ECO:0000259" key="1">
    <source>
        <dbReference type="Pfam" id="PF12680"/>
    </source>
</evidence>